<name>A0ABX8Y849_ANETH</name>
<dbReference type="RefSeq" id="WP_220559033.1">
    <property type="nucleotide sequence ID" value="NZ_CP080764.1"/>
</dbReference>
<gene>
    <name evidence="1" type="ORF">K3F53_13100</name>
</gene>
<evidence type="ECO:0008006" key="3">
    <source>
        <dbReference type="Google" id="ProtNLM"/>
    </source>
</evidence>
<proteinExistence type="predicted"/>
<evidence type="ECO:0000313" key="2">
    <source>
        <dbReference type="Proteomes" id="UP000826616"/>
    </source>
</evidence>
<dbReference type="EMBL" id="CP080764">
    <property type="protein sequence ID" value="QYY41835.1"/>
    <property type="molecule type" value="Genomic_DNA"/>
</dbReference>
<dbReference type="GeneID" id="97142314"/>
<dbReference type="Proteomes" id="UP000826616">
    <property type="component" value="Chromosome"/>
</dbReference>
<keyword evidence="2" id="KW-1185">Reference proteome</keyword>
<sequence length="50" mass="5789">MMSEKMFIGETTKDGYIIIPPELYGVIGSTFDVYTDEEGRLILRIFQKNQ</sequence>
<protein>
    <recommendedName>
        <fullName evidence="3">SpoVT-AbrB domain-containing protein</fullName>
    </recommendedName>
</protein>
<evidence type="ECO:0000313" key="1">
    <source>
        <dbReference type="EMBL" id="QYY41835.1"/>
    </source>
</evidence>
<reference evidence="1 2" key="1">
    <citation type="submission" date="2021-08" db="EMBL/GenBank/DDBJ databases">
        <title>Complete genome sequence of the strain Aneurinibacillus thermoaerophilus CCM 8960.</title>
        <authorList>
            <person name="Musilova J."/>
            <person name="Kourilova X."/>
            <person name="Pernicova I."/>
            <person name="Bezdicek M."/>
            <person name="Lengerova M."/>
            <person name="Obruca S."/>
            <person name="Sedlar K."/>
        </authorList>
    </citation>
    <scope>NUCLEOTIDE SEQUENCE [LARGE SCALE GENOMIC DNA]</scope>
    <source>
        <strain evidence="1 2">CCM 8960</strain>
    </source>
</reference>
<organism evidence="1 2">
    <name type="scientific">Aneurinibacillus thermoaerophilus</name>
    <dbReference type="NCBI Taxonomy" id="143495"/>
    <lineage>
        <taxon>Bacteria</taxon>
        <taxon>Bacillati</taxon>
        <taxon>Bacillota</taxon>
        <taxon>Bacilli</taxon>
        <taxon>Bacillales</taxon>
        <taxon>Paenibacillaceae</taxon>
        <taxon>Aneurinibacillus group</taxon>
        <taxon>Aneurinibacillus</taxon>
    </lineage>
</organism>
<accession>A0ABX8Y849</accession>